<dbReference type="SUPFAM" id="SSF56935">
    <property type="entry name" value="Porins"/>
    <property type="match status" value="1"/>
</dbReference>
<dbReference type="CDD" id="cd01347">
    <property type="entry name" value="ligand_gated_channel"/>
    <property type="match status" value="1"/>
</dbReference>
<comment type="caution">
    <text evidence="17">The sequence shown here is derived from an EMBL/GenBank/DDBJ whole genome shotgun (WGS) entry which is preliminary data.</text>
</comment>
<dbReference type="Pfam" id="PF07660">
    <property type="entry name" value="STN"/>
    <property type="match status" value="1"/>
</dbReference>
<evidence type="ECO:0000313" key="18">
    <source>
        <dbReference type="Proteomes" id="UP000036955"/>
    </source>
</evidence>
<evidence type="ECO:0000256" key="4">
    <source>
        <dbReference type="ARBA" id="ARBA00022452"/>
    </source>
</evidence>
<feature type="domain" description="Secretin/TonB short N-terminal" evidence="16">
    <location>
        <begin position="68"/>
        <end position="118"/>
    </location>
</feature>
<dbReference type="GO" id="GO:0015344">
    <property type="term" value="F:siderophore uptake transmembrane transporter activity"/>
    <property type="evidence" value="ECO:0007669"/>
    <property type="project" value="TreeGrafter"/>
</dbReference>
<keyword evidence="8" id="KW-0408">Iron</keyword>
<dbReference type="InterPro" id="IPR011662">
    <property type="entry name" value="Secretin/TonB_short_N"/>
</dbReference>
<comment type="subcellular location">
    <subcellularLocation>
        <location evidence="1 14">Cell outer membrane</location>
        <topology evidence="1 14">Multi-pass membrane protein</topology>
    </subcellularLocation>
</comment>
<dbReference type="Gene3D" id="2.40.170.20">
    <property type="entry name" value="TonB-dependent receptor, beta-barrel domain"/>
    <property type="match status" value="1"/>
</dbReference>
<dbReference type="InterPro" id="IPR036942">
    <property type="entry name" value="Beta-barrel_TonB_sf"/>
</dbReference>
<gene>
    <name evidence="17" type="ORF">ACS77_01655</name>
</gene>
<reference evidence="17 18" key="1">
    <citation type="submission" date="2015-06" db="EMBL/GenBank/DDBJ databases">
        <authorList>
            <person name="Hoefler B.C."/>
            <person name="Straight P.D."/>
        </authorList>
    </citation>
    <scope>NUCLEOTIDE SEQUENCE [LARGE SCALE GENOMIC DNA]</scope>
    <source>
        <strain evidence="17 18">Riq4</strain>
    </source>
</reference>
<dbReference type="Pfam" id="PF00593">
    <property type="entry name" value="TonB_dep_Rec_b-barrel"/>
    <property type="match status" value="1"/>
</dbReference>
<dbReference type="SMART" id="SM00965">
    <property type="entry name" value="STN"/>
    <property type="match status" value="1"/>
</dbReference>
<dbReference type="PANTHER" id="PTHR32552">
    <property type="entry name" value="FERRICHROME IRON RECEPTOR-RELATED"/>
    <property type="match status" value="1"/>
</dbReference>
<evidence type="ECO:0000256" key="9">
    <source>
        <dbReference type="ARBA" id="ARBA00023065"/>
    </source>
</evidence>
<dbReference type="InterPro" id="IPR012910">
    <property type="entry name" value="Plug_dom"/>
</dbReference>
<dbReference type="PROSITE" id="PS52016">
    <property type="entry name" value="TONB_DEPENDENT_REC_3"/>
    <property type="match status" value="1"/>
</dbReference>
<dbReference type="InterPro" id="IPR039426">
    <property type="entry name" value="TonB-dep_rcpt-like"/>
</dbReference>
<organism evidence="17 18">
    <name type="scientific">Pseudomonas syringae</name>
    <dbReference type="NCBI Taxonomy" id="317"/>
    <lineage>
        <taxon>Bacteria</taxon>
        <taxon>Pseudomonadati</taxon>
        <taxon>Pseudomonadota</taxon>
        <taxon>Gammaproteobacteria</taxon>
        <taxon>Pseudomonadales</taxon>
        <taxon>Pseudomonadaceae</taxon>
        <taxon>Pseudomonas</taxon>
    </lineage>
</organism>
<evidence type="ECO:0000256" key="6">
    <source>
        <dbReference type="ARBA" id="ARBA00022692"/>
    </source>
</evidence>
<keyword evidence="7" id="KW-0732">Signal</keyword>
<evidence type="ECO:0000256" key="13">
    <source>
        <dbReference type="ARBA" id="ARBA00023237"/>
    </source>
</evidence>
<accession>A0A0L1MN50</accession>
<dbReference type="Gene3D" id="3.55.50.30">
    <property type="match status" value="1"/>
</dbReference>
<evidence type="ECO:0000256" key="1">
    <source>
        <dbReference type="ARBA" id="ARBA00004571"/>
    </source>
</evidence>
<protein>
    <submittedName>
        <fullName evidence="17">Ligand-gated channel protein</fullName>
    </submittedName>
</protein>
<keyword evidence="11 14" id="KW-0472">Membrane</keyword>
<evidence type="ECO:0000256" key="15">
    <source>
        <dbReference type="RuleBase" id="RU003357"/>
    </source>
</evidence>
<dbReference type="PANTHER" id="PTHR32552:SF74">
    <property type="entry name" value="HYDROXAMATE SIDEROPHORE RECEPTOR FHUE"/>
    <property type="match status" value="1"/>
</dbReference>
<dbReference type="GO" id="GO:0015891">
    <property type="term" value="P:siderophore transport"/>
    <property type="evidence" value="ECO:0007669"/>
    <property type="project" value="InterPro"/>
</dbReference>
<evidence type="ECO:0000256" key="2">
    <source>
        <dbReference type="ARBA" id="ARBA00009810"/>
    </source>
</evidence>
<keyword evidence="3 14" id="KW-0813">Transport</keyword>
<evidence type="ECO:0000256" key="11">
    <source>
        <dbReference type="ARBA" id="ARBA00023136"/>
    </source>
</evidence>
<evidence type="ECO:0000256" key="7">
    <source>
        <dbReference type="ARBA" id="ARBA00022729"/>
    </source>
</evidence>
<sequence length="824" mass="89780">MSAIHELKPLFKALIVSRTLRSRHSLAGLGMACLMPFSAQVCAEEIAVNIAAQPLPQALQAFGEQTNQQVIYNAADMAGLRGNRVSGKLSAEAAIAELLKGTGVRYSFEGNTLMLVRGSATEGLELGATTVNAQQLGATTEGSNSYTSNAVTIGKGTHTLKEIPQSITVMTRKQMDDQNLVDLKDAVNQTTGVVGLQGVGQGLILSSRGFQIDDWQYDGVPIPRNTYSLGNWATQDLIFYDRLEILRGASGLLQGTGSPGGAINLVRKRGQSAPTVTLTGKAGSWDHYGLQLDAGGPLNQAGNIRGRIVADEDQSNSFIDHAWSKTHSLYGALDIDLREDTTLGFAVSQSNGESRGNIRGLPRYADGSMPDVSRSTYTGARWNRSEIDVTTLYADLEHRFNDDWAFKVGAVHMTEDNQAKNQRTQNGSTGLNPDGSGVQYADFVTDFQSTKVGLDMNLSGKFEALSMQQEVMLGGNFSQLETDDKFARTFNNSSTDTIFDLNNDRPDISYEGLINSPGGRGTLSKYDIRQKGLYGTWRVKPVDDLTLVLGSRVSWYDFSYKSKTETAANGITTNTPSTGTETGVVTPYAGIIYDLSREWAVYASYTDVFQPQTNLDTSGSVLKPIVGTNYEVGLKGELMDGRVNTSLAVFRYDHENRAVPVASCTGLNCSSAAGKVRSQGIDAEISGEVMDNLQLFAGYTYNTTKYLEEPGKEGSVFSTWTPKHMLRVWGNYQFTGDWNRVSTGLGFTTQSHTLVYDLNKDVPGYTVWNARVGYQLTPEIALAVNANNLFDKTYITSAYNQLNGNNNFGDPRNLMFSVKYTPQF</sequence>
<keyword evidence="10 15" id="KW-0798">TonB box</keyword>
<dbReference type="OrthoDB" id="8663017at2"/>
<dbReference type="NCBIfam" id="TIGR01783">
    <property type="entry name" value="TonB-siderophor"/>
    <property type="match status" value="1"/>
</dbReference>
<dbReference type="GO" id="GO:0038023">
    <property type="term" value="F:signaling receptor activity"/>
    <property type="evidence" value="ECO:0007669"/>
    <property type="project" value="InterPro"/>
</dbReference>
<dbReference type="Gene3D" id="2.170.130.10">
    <property type="entry name" value="TonB-dependent receptor, plug domain"/>
    <property type="match status" value="1"/>
</dbReference>
<dbReference type="Proteomes" id="UP000036955">
    <property type="component" value="Unassembled WGS sequence"/>
</dbReference>
<name>A0A0L1MN50_PSESX</name>
<dbReference type="FunFam" id="2.170.130.10:FF:000010">
    <property type="entry name" value="Ferripyoverdine receptor"/>
    <property type="match status" value="1"/>
</dbReference>
<evidence type="ECO:0000256" key="10">
    <source>
        <dbReference type="ARBA" id="ARBA00023077"/>
    </source>
</evidence>
<evidence type="ECO:0000259" key="16">
    <source>
        <dbReference type="SMART" id="SM00965"/>
    </source>
</evidence>
<keyword evidence="9" id="KW-0406">Ion transport</keyword>
<evidence type="ECO:0000256" key="12">
    <source>
        <dbReference type="ARBA" id="ARBA00023170"/>
    </source>
</evidence>
<dbReference type="InterPro" id="IPR010105">
    <property type="entry name" value="TonB_sidphr_rcpt"/>
</dbReference>
<evidence type="ECO:0000256" key="5">
    <source>
        <dbReference type="ARBA" id="ARBA00022496"/>
    </source>
</evidence>
<keyword evidence="6 14" id="KW-0812">Transmembrane</keyword>
<dbReference type="PATRIC" id="fig|317.197.peg.2916"/>
<dbReference type="InterPro" id="IPR000531">
    <property type="entry name" value="Beta-barrel_TonB"/>
</dbReference>
<dbReference type="AlphaFoldDB" id="A0A0L1MN50"/>
<keyword evidence="5" id="KW-0410">Iron transport</keyword>
<keyword evidence="13 14" id="KW-0998">Cell outer membrane</keyword>
<evidence type="ECO:0000256" key="8">
    <source>
        <dbReference type="ARBA" id="ARBA00023004"/>
    </source>
</evidence>
<dbReference type="Pfam" id="PF07715">
    <property type="entry name" value="Plug"/>
    <property type="match status" value="1"/>
</dbReference>
<evidence type="ECO:0000313" key="17">
    <source>
        <dbReference type="EMBL" id="KNH29905.1"/>
    </source>
</evidence>
<evidence type="ECO:0000256" key="3">
    <source>
        <dbReference type="ARBA" id="ARBA00022448"/>
    </source>
</evidence>
<dbReference type="InterPro" id="IPR037066">
    <property type="entry name" value="Plug_dom_sf"/>
</dbReference>
<evidence type="ECO:0000256" key="14">
    <source>
        <dbReference type="PROSITE-ProRule" id="PRU01360"/>
    </source>
</evidence>
<dbReference type="GO" id="GO:0009279">
    <property type="term" value="C:cell outer membrane"/>
    <property type="evidence" value="ECO:0007669"/>
    <property type="project" value="UniProtKB-SubCell"/>
</dbReference>
<dbReference type="EMBL" id="LFQK01000003">
    <property type="protein sequence ID" value="KNH29905.1"/>
    <property type="molecule type" value="Genomic_DNA"/>
</dbReference>
<proteinExistence type="inferred from homology"/>
<keyword evidence="4 14" id="KW-1134">Transmembrane beta strand</keyword>
<keyword evidence="12" id="KW-0675">Receptor</keyword>
<comment type="similarity">
    <text evidence="2 14 15">Belongs to the TonB-dependent receptor family.</text>
</comment>